<dbReference type="CDD" id="cd00331">
    <property type="entry name" value="IGPS"/>
    <property type="match status" value="1"/>
</dbReference>
<evidence type="ECO:0000256" key="4">
    <source>
        <dbReference type="ARBA" id="ARBA00004696"/>
    </source>
</evidence>
<proteinExistence type="inferred from homology"/>
<dbReference type="InterPro" id="IPR011060">
    <property type="entry name" value="RibuloseP-bd_barrel"/>
</dbReference>
<evidence type="ECO:0000256" key="15">
    <source>
        <dbReference type="HAMAP-Rule" id="MF_00134"/>
    </source>
</evidence>
<dbReference type="OrthoDB" id="9804217at2"/>
<dbReference type="PROSITE" id="PS00614">
    <property type="entry name" value="IGPS"/>
    <property type="match status" value="1"/>
</dbReference>
<feature type="domain" description="N-(5'phosphoribosyl) anthranilate isomerase (PRAI)" evidence="18">
    <location>
        <begin position="263"/>
        <end position="461"/>
    </location>
</feature>
<evidence type="ECO:0000313" key="19">
    <source>
        <dbReference type="EMBL" id="TCP12878.1"/>
    </source>
</evidence>
<dbReference type="CDD" id="cd00405">
    <property type="entry name" value="PRAI"/>
    <property type="match status" value="1"/>
</dbReference>
<dbReference type="InterPro" id="IPR045186">
    <property type="entry name" value="Indole-3-glycerol_P_synth"/>
</dbReference>
<comment type="similarity">
    <text evidence="15">Belongs to the TrpC family.</text>
</comment>
<dbReference type="NCBIfam" id="NF006945">
    <property type="entry name" value="PRK09427.1"/>
    <property type="match status" value="1"/>
</dbReference>
<evidence type="ECO:0000256" key="10">
    <source>
        <dbReference type="ARBA" id="ARBA00023141"/>
    </source>
</evidence>
<dbReference type="FunFam" id="3.20.20.70:FF:000024">
    <property type="entry name" value="Indole-3-glycerol phosphate synthase"/>
    <property type="match status" value="1"/>
</dbReference>
<feature type="domain" description="Indole-3-glycerol phosphate synthase" evidence="17">
    <location>
        <begin position="8"/>
        <end position="257"/>
    </location>
</feature>
<protein>
    <recommendedName>
        <fullName evidence="15 16">Multifunctional fusion protein</fullName>
    </recommendedName>
    <domain>
        <recommendedName>
            <fullName evidence="15">Indole-3-glycerol phosphate synthase</fullName>
            <shortName evidence="15">IGPS</shortName>
            <ecNumber evidence="15">4.1.1.48</ecNumber>
        </recommendedName>
    </domain>
    <domain>
        <recommendedName>
            <fullName evidence="16">N-(5'-phosphoribosyl)anthranilate isomerase</fullName>
            <shortName evidence="16">PRAI</shortName>
            <ecNumber evidence="16">5.3.1.24</ecNumber>
        </recommendedName>
    </domain>
</protein>
<keyword evidence="13" id="KW-0511">Multifunctional enzyme</keyword>
<dbReference type="InterPro" id="IPR001240">
    <property type="entry name" value="PRAI_dom"/>
</dbReference>
<comment type="catalytic activity">
    <reaction evidence="1 16">
        <text>N-(5-phospho-beta-D-ribosyl)anthranilate = 1-(2-carboxyphenylamino)-1-deoxy-D-ribulose 5-phosphate</text>
        <dbReference type="Rhea" id="RHEA:21540"/>
        <dbReference type="ChEBI" id="CHEBI:18277"/>
        <dbReference type="ChEBI" id="CHEBI:58613"/>
        <dbReference type="EC" id="5.3.1.24"/>
    </reaction>
</comment>
<evidence type="ECO:0000256" key="13">
    <source>
        <dbReference type="ARBA" id="ARBA00023268"/>
    </source>
</evidence>
<evidence type="ECO:0000256" key="2">
    <source>
        <dbReference type="ARBA" id="ARBA00001633"/>
    </source>
</evidence>
<keyword evidence="8 15" id="KW-0210">Decarboxylase</keyword>
<keyword evidence="20" id="KW-1185">Reference proteome</keyword>
<dbReference type="EMBL" id="SLXI01000003">
    <property type="protein sequence ID" value="TCP12878.1"/>
    <property type="molecule type" value="Genomic_DNA"/>
</dbReference>
<keyword evidence="10 15" id="KW-0057">Aromatic amino acid biosynthesis</keyword>
<dbReference type="InterPro" id="IPR001468">
    <property type="entry name" value="Indole-3-GlycerolPSynthase_CS"/>
</dbReference>
<dbReference type="EC" id="4.1.1.48" evidence="15"/>
<evidence type="ECO:0000256" key="7">
    <source>
        <dbReference type="ARBA" id="ARBA00022605"/>
    </source>
</evidence>
<reference evidence="19 20" key="1">
    <citation type="submission" date="2019-03" db="EMBL/GenBank/DDBJ databases">
        <title>Genomic Encyclopedia of Type Strains, Phase IV (KMG-IV): sequencing the most valuable type-strain genomes for metagenomic binning, comparative biology and taxonomic classification.</title>
        <authorList>
            <person name="Goeker M."/>
        </authorList>
    </citation>
    <scope>NUCLEOTIDE SEQUENCE [LARGE SCALE GENOMIC DNA]</scope>
    <source>
        <strain evidence="19 20">DSM 28231</strain>
    </source>
</reference>
<dbReference type="Proteomes" id="UP000294841">
    <property type="component" value="Unassembled WGS sequence"/>
</dbReference>
<keyword evidence="12 15" id="KW-0456">Lyase</keyword>
<dbReference type="GO" id="GO:0004425">
    <property type="term" value="F:indole-3-glycerol-phosphate synthase activity"/>
    <property type="evidence" value="ECO:0007669"/>
    <property type="project" value="UniProtKB-UniRule"/>
</dbReference>
<comment type="catalytic activity">
    <reaction evidence="2 15">
        <text>1-(2-carboxyphenylamino)-1-deoxy-D-ribulose 5-phosphate + H(+) = (1S,2R)-1-C-(indol-3-yl)glycerol 3-phosphate + CO2 + H2O</text>
        <dbReference type="Rhea" id="RHEA:23476"/>
        <dbReference type="ChEBI" id="CHEBI:15377"/>
        <dbReference type="ChEBI" id="CHEBI:15378"/>
        <dbReference type="ChEBI" id="CHEBI:16526"/>
        <dbReference type="ChEBI" id="CHEBI:58613"/>
        <dbReference type="ChEBI" id="CHEBI:58866"/>
        <dbReference type="EC" id="4.1.1.48"/>
    </reaction>
</comment>
<comment type="function">
    <text evidence="14">Bifunctional enzyme that catalyzes two sequential steps of tryptophan biosynthetic pathway. The first reaction is catalyzed by the isomerase, coded by the TrpF domain; the second reaction is catalyzed by the synthase, coded by the TrpC domain.</text>
</comment>
<dbReference type="Pfam" id="PF00218">
    <property type="entry name" value="IGPS"/>
    <property type="match status" value="1"/>
</dbReference>
<evidence type="ECO:0000256" key="5">
    <source>
        <dbReference type="ARBA" id="ARBA00007902"/>
    </source>
</evidence>
<comment type="pathway">
    <text evidence="3 16">Amino-acid biosynthesis; L-tryptophan biosynthesis; L-tryptophan from chorismate: step 3/5.</text>
</comment>
<dbReference type="GO" id="GO:0000162">
    <property type="term" value="P:L-tryptophan biosynthetic process"/>
    <property type="evidence" value="ECO:0007669"/>
    <property type="project" value="UniProtKB-UniRule"/>
</dbReference>
<dbReference type="InterPro" id="IPR013798">
    <property type="entry name" value="Indole-3-glycerol_P_synth_dom"/>
</dbReference>
<comment type="similarity">
    <text evidence="5">In the N-terminal section; belongs to the TrpC family.</text>
</comment>
<gene>
    <name evidence="16" type="primary">trpF</name>
    <name evidence="15" type="synonym">trpC</name>
    <name evidence="19" type="ORF">EV697_103185</name>
</gene>
<dbReference type="PANTHER" id="PTHR22854:SF2">
    <property type="entry name" value="INDOLE-3-GLYCEROL-PHOSPHATE SYNTHASE"/>
    <property type="match status" value="1"/>
</dbReference>
<evidence type="ECO:0000256" key="6">
    <source>
        <dbReference type="ARBA" id="ARBA00009847"/>
    </source>
</evidence>
<evidence type="ECO:0000256" key="16">
    <source>
        <dbReference type="HAMAP-Rule" id="MF_00135"/>
    </source>
</evidence>
<dbReference type="RefSeq" id="WP_132023558.1">
    <property type="nucleotide sequence ID" value="NZ_CP016605.1"/>
</dbReference>
<keyword evidence="11 16" id="KW-0413">Isomerase</keyword>
<name>A0A4V2SJ40_9PAST</name>
<dbReference type="NCBIfam" id="NF001377">
    <property type="entry name" value="PRK00278.2-4"/>
    <property type="match status" value="1"/>
</dbReference>
<evidence type="ECO:0000259" key="18">
    <source>
        <dbReference type="Pfam" id="PF00697"/>
    </source>
</evidence>
<dbReference type="InterPro" id="IPR013785">
    <property type="entry name" value="Aldolase_TIM"/>
</dbReference>
<keyword evidence="7 15" id="KW-0028">Amino-acid biosynthesis</keyword>
<comment type="similarity">
    <text evidence="6">In the C-terminal section; belongs to the TrpF family.</text>
</comment>
<evidence type="ECO:0000256" key="12">
    <source>
        <dbReference type="ARBA" id="ARBA00023239"/>
    </source>
</evidence>
<dbReference type="HAMAP" id="MF_00134_B">
    <property type="entry name" value="IGPS_B"/>
    <property type="match status" value="1"/>
</dbReference>
<dbReference type="AlphaFoldDB" id="A0A4V2SJ40"/>
<comment type="pathway">
    <text evidence="4 15">Amino-acid biosynthesis; L-tryptophan biosynthesis; L-tryptophan from chorismate: step 4/5.</text>
</comment>
<evidence type="ECO:0000256" key="9">
    <source>
        <dbReference type="ARBA" id="ARBA00022822"/>
    </source>
</evidence>
<accession>A0A4V2SJ40</accession>
<evidence type="ECO:0000256" key="8">
    <source>
        <dbReference type="ARBA" id="ARBA00022793"/>
    </source>
</evidence>
<organism evidence="19 20">
    <name type="scientific">Bisgaardia hudsonensis</name>
    <dbReference type="NCBI Taxonomy" id="109472"/>
    <lineage>
        <taxon>Bacteria</taxon>
        <taxon>Pseudomonadati</taxon>
        <taxon>Pseudomonadota</taxon>
        <taxon>Gammaproteobacteria</taxon>
        <taxon>Pasteurellales</taxon>
        <taxon>Pasteurellaceae</taxon>
        <taxon>Bisgaardia</taxon>
    </lineage>
</organism>
<keyword evidence="9 15" id="KW-0822">Tryptophan biosynthesis</keyword>
<dbReference type="HAMAP" id="MF_00135">
    <property type="entry name" value="PRAI"/>
    <property type="match status" value="1"/>
</dbReference>
<dbReference type="Gene3D" id="3.20.20.70">
    <property type="entry name" value="Aldolase class I"/>
    <property type="match status" value="2"/>
</dbReference>
<dbReference type="Pfam" id="PF00697">
    <property type="entry name" value="PRAI"/>
    <property type="match status" value="1"/>
</dbReference>
<dbReference type="GO" id="GO:0004640">
    <property type="term" value="F:phosphoribosylanthranilate isomerase activity"/>
    <property type="evidence" value="ECO:0007669"/>
    <property type="project" value="UniProtKB-UniRule"/>
</dbReference>
<sequence>MTQQPTILQKIVQDKKQWIIQKQAEFPLTQFKHKVIKSDRTFYDELSKGNHQSLAFILECKKSSPSKGLIRENFNLSEIANSYKSYASVISVLTDEKYFQGNFAYINEVRKQTSQPILCKDFIISEYQVYLARYFQADAILLMLSVIDDKTYQHLANLAHQLNMGVLTEASTSEEVKRAIKLNAKVIGINNRDLHTLTIDLNRTIQLANNIPNDRIIISESGIYTHNQIMALKPYVNGFLIGSSLMANQDLENAIRAIIFGENKVCGLTRGEDIKMSYQCGALYGGLIFAEKSLRKVSLAQAKNLIKQAPLRFVGIFQNQPVDFIVNIANELSLFAIQLHGMENSEFITALRQALPQNCQIWKAISVDINHKTSIEIEEQSIIDRYVLDSQLGNQQGGTGKKFDWSIIPIEMKNKIMLAGGINNSNIQEALRQHCLGIDINSGVEQTAGIKDPQKLLTIFKQINTF</sequence>
<evidence type="ECO:0000256" key="1">
    <source>
        <dbReference type="ARBA" id="ARBA00001164"/>
    </source>
</evidence>
<evidence type="ECO:0000256" key="14">
    <source>
        <dbReference type="ARBA" id="ARBA00025592"/>
    </source>
</evidence>
<evidence type="ECO:0000313" key="20">
    <source>
        <dbReference type="Proteomes" id="UP000294841"/>
    </source>
</evidence>
<evidence type="ECO:0000256" key="3">
    <source>
        <dbReference type="ARBA" id="ARBA00004664"/>
    </source>
</evidence>
<dbReference type="EC" id="5.3.1.24" evidence="16"/>
<dbReference type="PANTHER" id="PTHR22854">
    <property type="entry name" value="TRYPTOPHAN BIOSYNTHESIS PROTEIN"/>
    <property type="match status" value="1"/>
</dbReference>
<evidence type="ECO:0000259" key="17">
    <source>
        <dbReference type="Pfam" id="PF00218"/>
    </source>
</evidence>
<comment type="caution">
    <text evidence="19">The sequence shown here is derived from an EMBL/GenBank/DDBJ whole genome shotgun (WGS) entry which is preliminary data.</text>
</comment>
<evidence type="ECO:0000256" key="11">
    <source>
        <dbReference type="ARBA" id="ARBA00023235"/>
    </source>
</evidence>
<dbReference type="SUPFAM" id="SSF51366">
    <property type="entry name" value="Ribulose-phoshate binding barrel"/>
    <property type="match status" value="2"/>
</dbReference>
<comment type="similarity">
    <text evidence="16">Belongs to the TrpF family.</text>
</comment>
<dbReference type="UniPathway" id="UPA00035">
    <property type="reaction ID" value="UER00042"/>
</dbReference>